<dbReference type="AlphaFoldDB" id="A0A382J6K9"/>
<feature type="non-terminal residue" evidence="2">
    <location>
        <position position="1"/>
    </location>
</feature>
<dbReference type="GO" id="GO:0016747">
    <property type="term" value="F:acyltransferase activity, transferring groups other than amino-acyl groups"/>
    <property type="evidence" value="ECO:0007669"/>
    <property type="project" value="InterPro"/>
</dbReference>
<dbReference type="SUPFAM" id="SSF53901">
    <property type="entry name" value="Thiolase-like"/>
    <property type="match status" value="1"/>
</dbReference>
<dbReference type="InterPro" id="IPR020610">
    <property type="entry name" value="Thiolase_AS"/>
</dbReference>
<dbReference type="InterPro" id="IPR016039">
    <property type="entry name" value="Thiolase-like"/>
</dbReference>
<evidence type="ECO:0000259" key="1">
    <source>
        <dbReference type="Pfam" id="PF02803"/>
    </source>
</evidence>
<dbReference type="PROSITE" id="PS00099">
    <property type="entry name" value="THIOLASE_3"/>
    <property type="match status" value="1"/>
</dbReference>
<organism evidence="2">
    <name type="scientific">marine metagenome</name>
    <dbReference type="NCBI Taxonomy" id="408172"/>
    <lineage>
        <taxon>unclassified sequences</taxon>
        <taxon>metagenomes</taxon>
        <taxon>ecological metagenomes</taxon>
    </lineage>
</organism>
<protein>
    <recommendedName>
        <fullName evidence="1">Thiolase C-terminal domain-containing protein</fullName>
    </recommendedName>
</protein>
<proteinExistence type="predicted"/>
<dbReference type="EMBL" id="UINC01072289">
    <property type="protein sequence ID" value="SVC07814.1"/>
    <property type="molecule type" value="Genomic_DNA"/>
</dbReference>
<dbReference type="InterPro" id="IPR020617">
    <property type="entry name" value="Thiolase_C"/>
</dbReference>
<sequence length="43" mass="4517">GCSGVRILTTLINVMELKGVKYGLAAMCIGKGQGIATILRRPI</sequence>
<evidence type="ECO:0000313" key="2">
    <source>
        <dbReference type="EMBL" id="SVC07814.1"/>
    </source>
</evidence>
<gene>
    <name evidence="2" type="ORF">METZ01_LOCUS260668</name>
</gene>
<accession>A0A382J6K9</accession>
<dbReference type="Gene3D" id="3.40.47.10">
    <property type="match status" value="1"/>
</dbReference>
<dbReference type="Pfam" id="PF02803">
    <property type="entry name" value="Thiolase_C"/>
    <property type="match status" value="1"/>
</dbReference>
<feature type="domain" description="Thiolase C-terminal" evidence="1">
    <location>
        <begin position="1"/>
        <end position="40"/>
    </location>
</feature>
<reference evidence="2" key="1">
    <citation type="submission" date="2018-05" db="EMBL/GenBank/DDBJ databases">
        <authorList>
            <person name="Lanie J.A."/>
            <person name="Ng W.-L."/>
            <person name="Kazmierczak K.M."/>
            <person name="Andrzejewski T.M."/>
            <person name="Davidsen T.M."/>
            <person name="Wayne K.J."/>
            <person name="Tettelin H."/>
            <person name="Glass J.I."/>
            <person name="Rusch D."/>
            <person name="Podicherti R."/>
            <person name="Tsui H.-C.T."/>
            <person name="Winkler M.E."/>
        </authorList>
    </citation>
    <scope>NUCLEOTIDE SEQUENCE</scope>
</reference>
<name>A0A382J6K9_9ZZZZ</name>